<dbReference type="EMBL" id="ACPB03006880">
    <property type="status" value="NOT_ANNOTATED_CDS"/>
    <property type="molecule type" value="Genomic_DNA"/>
</dbReference>
<dbReference type="EnsemblMetazoa" id="RPRC010128-RA">
    <property type="protein sequence ID" value="RPRC010128-PA"/>
    <property type="gene ID" value="RPRC010128"/>
</dbReference>
<evidence type="ECO:0000313" key="3">
    <source>
        <dbReference type="EnsemblMetazoa" id="RPRC010128-PA"/>
    </source>
</evidence>
<evidence type="ECO:0000256" key="1">
    <source>
        <dbReference type="SAM" id="MobiDB-lite"/>
    </source>
</evidence>
<dbReference type="PANTHER" id="PTHR23389:SF21">
    <property type="entry name" value="ATPASE FAMILY AAA DOMAIN-CONTAINING PROTEIN 5"/>
    <property type="match status" value="1"/>
</dbReference>
<dbReference type="GO" id="GO:0005524">
    <property type="term" value="F:ATP binding"/>
    <property type="evidence" value="ECO:0007669"/>
    <property type="project" value="InterPro"/>
</dbReference>
<proteinExistence type="predicted"/>
<feature type="domain" description="ATPase AAA-type core" evidence="2">
    <location>
        <begin position="498"/>
        <end position="582"/>
    </location>
</feature>
<dbReference type="HOGENOM" id="CLU_566951_0_0_1"/>
<dbReference type="GO" id="GO:0005634">
    <property type="term" value="C:nucleus"/>
    <property type="evidence" value="ECO:0007669"/>
    <property type="project" value="TreeGrafter"/>
</dbReference>
<dbReference type="STRING" id="13249.T1I1F8"/>
<protein>
    <submittedName>
        <fullName evidence="3">ATPase AAA-type core domain-containing protein</fullName>
    </submittedName>
</protein>
<feature type="region of interest" description="Disordered" evidence="1">
    <location>
        <begin position="38"/>
        <end position="85"/>
    </location>
</feature>
<reference evidence="3" key="1">
    <citation type="submission" date="2015-05" db="UniProtKB">
        <authorList>
            <consortium name="EnsemblMetazoa"/>
        </authorList>
    </citation>
    <scope>IDENTIFICATION</scope>
</reference>
<dbReference type="Proteomes" id="UP000015103">
    <property type="component" value="Unassembled WGS sequence"/>
</dbReference>
<dbReference type="InParanoid" id="T1I1F8"/>
<organism evidence="3 4">
    <name type="scientific">Rhodnius prolixus</name>
    <name type="common">Triatomid bug</name>
    <dbReference type="NCBI Taxonomy" id="13249"/>
    <lineage>
        <taxon>Eukaryota</taxon>
        <taxon>Metazoa</taxon>
        <taxon>Ecdysozoa</taxon>
        <taxon>Arthropoda</taxon>
        <taxon>Hexapoda</taxon>
        <taxon>Insecta</taxon>
        <taxon>Pterygota</taxon>
        <taxon>Neoptera</taxon>
        <taxon>Paraneoptera</taxon>
        <taxon>Hemiptera</taxon>
        <taxon>Heteroptera</taxon>
        <taxon>Panheteroptera</taxon>
        <taxon>Cimicomorpha</taxon>
        <taxon>Reduviidae</taxon>
        <taxon>Triatominae</taxon>
        <taxon>Rhodnius</taxon>
    </lineage>
</organism>
<accession>T1I1F8</accession>
<evidence type="ECO:0000259" key="2">
    <source>
        <dbReference type="Pfam" id="PF00004"/>
    </source>
</evidence>
<dbReference type="InterPro" id="IPR003959">
    <property type="entry name" value="ATPase_AAA_core"/>
</dbReference>
<sequence>MKDLKHYFTSPVGSDNEVLSGSNEIIYRKRKIKNELNSLDSTSAGFVGTKKRRKKKNLIEESEQDKSLESNPPKPKKKRRKTVEEVSVKKPRISKLCENVNIPQKAVECNEKYVSNPKISVDSSKENSMNSSAEYDEKSLEITNNLHKYFSKIDKAPDICLKSNILKVEAIVHYPPSEEKVKPPKRLKTRLRRRKSLDLRPEYDIITSEEDNSNLQNSSNELSSANVTALERESTAEEIMTSSESLTETSENNDKINAKFEMDAEKYSTPVPVKFKNDGTLNSFFKSHNRIANRLLLELNEERKLAKQDFLNSGIPDSMKKVTNKKKELVLVESAPFPKLQHVTQADALSVMWNLKEIKLNFKPLQPFLINLPPWSSIVIQKSIIENLDVKNTATASSSQQKKILKALSKEVPDYPVKKWYTELSKMKVACENEMWTEKYKPKSALQLIGNSKNVEKLKSWLQMLNNDLKKGNVTYNSDEEFLRSEDESVEGTKITALLQGPSGVGKTASVYALAEEIGYQILEINSSCNRMGKKILHEFSEALQSHKVETNVLNFTGKKNKVDDYKKSLILIEDIDVIFLDYDEGFLSTIVNLAASSKRPIIFT</sequence>
<dbReference type="GO" id="GO:0003677">
    <property type="term" value="F:DNA binding"/>
    <property type="evidence" value="ECO:0007669"/>
    <property type="project" value="TreeGrafter"/>
</dbReference>
<evidence type="ECO:0000313" key="4">
    <source>
        <dbReference type="Proteomes" id="UP000015103"/>
    </source>
</evidence>
<keyword evidence="4" id="KW-1185">Reference proteome</keyword>
<dbReference type="PANTHER" id="PTHR23389">
    <property type="entry name" value="CHROMOSOME TRANSMISSION FIDELITY FACTOR 18"/>
    <property type="match status" value="1"/>
</dbReference>
<dbReference type="GO" id="GO:0016887">
    <property type="term" value="F:ATP hydrolysis activity"/>
    <property type="evidence" value="ECO:0007669"/>
    <property type="project" value="InterPro"/>
</dbReference>
<dbReference type="CDD" id="cd00009">
    <property type="entry name" value="AAA"/>
    <property type="match status" value="1"/>
</dbReference>
<dbReference type="GO" id="GO:0061860">
    <property type="term" value="F:DNA clamp unloader activity"/>
    <property type="evidence" value="ECO:0007669"/>
    <property type="project" value="TreeGrafter"/>
</dbReference>
<dbReference type="eggNOG" id="KOG1968">
    <property type="taxonomic scope" value="Eukaryota"/>
</dbReference>
<dbReference type="VEuPathDB" id="VectorBase:RPRC010128"/>
<dbReference type="Pfam" id="PF00004">
    <property type="entry name" value="AAA"/>
    <property type="match status" value="1"/>
</dbReference>
<dbReference type="AlphaFoldDB" id="T1I1F8"/>
<dbReference type="InterPro" id="IPR027417">
    <property type="entry name" value="P-loop_NTPase"/>
</dbReference>
<dbReference type="Gene3D" id="3.40.50.300">
    <property type="entry name" value="P-loop containing nucleotide triphosphate hydrolases"/>
    <property type="match status" value="1"/>
</dbReference>
<dbReference type="SUPFAM" id="SSF52540">
    <property type="entry name" value="P-loop containing nucleoside triphosphate hydrolases"/>
    <property type="match status" value="1"/>
</dbReference>
<name>T1I1F8_RHOPR</name>